<feature type="domain" description="PH" evidence="2">
    <location>
        <begin position="142"/>
        <end position="282"/>
    </location>
</feature>
<dbReference type="PROSITE" id="PS50003">
    <property type="entry name" value="PH_DOMAIN"/>
    <property type="match status" value="1"/>
</dbReference>
<evidence type="ECO:0000313" key="3">
    <source>
        <dbReference type="EMBL" id="KUJ11727.1"/>
    </source>
</evidence>
<feature type="region of interest" description="Disordered" evidence="1">
    <location>
        <begin position="1"/>
        <end position="105"/>
    </location>
</feature>
<feature type="compositionally biased region" description="Low complexity" evidence="1">
    <location>
        <begin position="1294"/>
        <end position="1305"/>
    </location>
</feature>
<feature type="region of interest" description="Disordered" evidence="1">
    <location>
        <begin position="1283"/>
        <end position="1308"/>
    </location>
</feature>
<dbReference type="SUPFAM" id="SSF52047">
    <property type="entry name" value="RNI-like"/>
    <property type="match status" value="1"/>
</dbReference>
<proteinExistence type="predicted"/>
<evidence type="ECO:0000256" key="1">
    <source>
        <dbReference type="SAM" id="MobiDB-lite"/>
    </source>
</evidence>
<dbReference type="InterPro" id="IPR051279">
    <property type="entry name" value="PP1-Reg/Actin-Interact_Protein"/>
</dbReference>
<feature type="region of interest" description="Disordered" evidence="1">
    <location>
        <begin position="187"/>
        <end position="219"/>
    </location>
</feature>
<dbReference type="STRING" id="149040.A0A194WVV9"/>
<feature type="compositionally biased region" description="Polar residues" evidence="1">
    <location>
        <begin position="19"/>
        <end position="37"/>
    </location>
</feature>
<dbReference type="InterPro" id="IPR032675">
    <property type="entry name" value="LRR_dom_sf"/>
</dbReference>
<feature type="compositionally biased region" description="Polar residues" evidence="1">
    <location>
        <begin position="187"/>
        <end position="216"/>
    </location>
</feature>
<protein>
    <submittedName>
        <fullName evidence="3">RNI-like protein</fullName>
    </submittedName>
</protein>
<dbReference type="SMART" id="SM00233">
    <property type="entry name" value="PH"/>
    <property type="match status" value="1"/>
</dbReference>
<evidence type="ECO:0000313" key="4">
    <source>
        <dbReference type="Proteomes" id="UP000070700"/>
    </source>
</evidence>
<evidence type="ECO:0000259" key="2">
    <source>
        <dbReference type="PROSITE" id="PS50003"/>
    </source>
</evidence>
<dbReference type="InParanoid" id="A0A194WVV9"/>
<dbReference type="GeneID" id="28820793"/>
<keyword evidence="4" id="KW-1185">Reference proteome</keyword>
<dbReference type="RefSeq" id="XP_018066082.1">
    <property type="nucleotide sequence ID" value="XM_018211067.1"/>
</dbReference>
<dbReference type="EMBL" id="KQ947426">
    <property type="protein sequence ID" value="KUJ11727.1"/>
    <property type="molecule type" value="Genomic_DNA"/>
</dbReference>
<dbReference type="OrthoDB" id="120976at2759"/>
<reference evidence="3 4" key="1">
    <citation type="submission" date="2015-10" db="EMBL/GenBank/DDBJ databases">
        <title>Full genome of DAOMC 229536 Phialocephala scopiformis, a fungal endophyte of spruce producing the potent anti-insectan compound rugulosin.</title>
        <authorList>
            <consortium name="DOE Joint Genome Institute"/>
            <person name="Walker A.K."/>
            <person name="Frasz S.L."/>
            <person name="Seifert K.A."/>
            <person name="Miller J.D."/>
            <person name="Mondo S.J."/>
            <person name="Labutti K."/>
            <person name="Lipzen A."/>
            <person name="Dockter R."/>
            <person name="Kennedy M."/>
            <person name="Grigoriev I.V."/>
            <person name="Spatafora J.W."/>
        </authorList>
    </citation>
    <scope>NUCLEOTIDE SEQUENCE [LARGE SCALE GENOMIC DNA]</scope>
    <source>
        <strain evidence="3 4">CBS 120377</strain>
    </source>
</reference>
<organism evidence="3 4">
    <name type="scientific">Mollisia scopiformis</name>
    <name type="common">Conifer needle endophyte fungus</name>
    <name type="synonym">Phialocephala scopiformis</name>
    <dbReference type="NCBI Taxonomy" id="149040"/>
    <lineage>
        <taxon>Eukaryota</taxon>
        <taxon>Fungi</taxon>
        <taxon>Dikarya</taxon>
        <taxon>Ascomycota</taxon>
        <taxon>Pezizomycotina</taxon>
        <taxon>Leotiomycetes</taxon>
        <taxon>Helotiales</taxon>
        <taxon>Mollisiaceae</taxon>
        <taxon>Mollisia</taxon>
    </lineage>
</organism>
<dbReference type="Proteomes" id="UP000070700">
    <property type="component" value="Unassembled WGS sequence"/>
</dbReference>
<gene>
    <name evidence="3" type="ORF">LY89DRAFT_625197</name>
</gene>
<dbReference type="KEGG" id="psco:LY89DRAFT_625197"/>
<dbReference type="Pfam" id="PF25353">
    <property type="entry name" value="PH_2nd_LRR"/>
    <property type="match status" value="1"/>
</dbReference>
<dbReference type="PANTHER" id="PTHR24112">
    <property type="entry name" value="LEUCINE-RICH REPEAT, ISOFORM F-RELATED"/>
    <property type="match status" value="1"/>
</dbReference>
<dbReference type="InterPro" id="IPR057334">
    <property type="entry name" value="PH_2nd_LRR"/>
</dbReference>
<dbReference type="Gene3D" id="3.80.10.10">
    <property type="entry name" value="Ribonuclease Inhibitor"/>
    <property type="match status" value="1"/>
</dbReference>
<sequence>MAPSAKENGGGNARRKSFNPLSRASPNHLPQINTDVGNMNADEGEKKDKKKLGKRTSIFGLGQISSPDVLEGGMSPVRSSSTLDSPKTRPRTLQKGRPSSIFGSLGRKSVNHMEDEITFAAGSPISPAGSGEMSGNSSFSRNVLYHGEVQTATTMFRKKKEYLVLTDTHILRFKSQNRASETFPQIPNQFGRSHNARHPSSTSIGSLQEVQSATSHHSAELDNRIPLQQVVTIYKVEDGRPYFTMDVVYLDEEVHGAGSLQLILQDPKEADLWHTSIRGAAIKARLLMTEPYPERVIRYLVAAVEAVDDYSPNCFHIFRVVRRLSAYKGLRASQDDVQKIGNAVYYLVVGMHLVHLIPLPDFHSPKELELKGKKSRTSFGIVSLVRVWVNYDDDRFQLEWRKPLMPAEILELASSGNPDIGYSILKVFHYLKPQWLDTTYNYRGPRPIAEVSDLDVSPNYDYGCFDRTVTAYMIAYGCDPSNLQYAVDTEADFSPEFHLCPPRYSQRYTALELLCVFRSLRYNETFRAISFRGINLHDLHGVYDVGYEHVAITTRGGLNIKKYMNIDPTRKTLLYMEIQALILKSYKLQRLDFANCLPKRAPQEVFDIEEETTGDHDPGCEIVEALMPIGIAELPSVTWLVLSGIGLGEGDIEFMRASLHKPQSRIRAIEMSQCKLDDRLINQMISHLERQYTSMECIDLSNNPGRINLESFQRSMSRYTNLRVINFSKTFWTTSTESILIPKVMLTWKLEQLHLDGISLNANTLDAISTYLASEASNNLQILHLNQCNLTGSDVAFLMHAMCRYPGEVRDFELHVDSNKLERGISEIIKAIMMQHTPSKFSMRMIEFAKEDHFRQLLRALRFNHTIRRLDISTASLPQDANEETCEELRLLFHDNKTLDYFDISGEQSHLETTRFGIGLTYALTGLIGNTTLRTLRIEFQNLGARGADTLASVIEQNTGLQSIYCDHNEITLQGYTSIVNALTKNYTLLVLPFMKSDGFNALKQLHLTSTDYEGEHSWNTPVKPDPTKPPTLRQKLQIMGLGAQKVKKDTTPQDVIDAARLLGVEWDLQMQRAVKLLQRNAKIQSGDEGYDTVDEANARMDEKDLRPNTAISEGTILDQAKNNTTPRVELKDPYDVTTSAISPSTTLANNVRSSEDTKTSSEEDEMLTIGKHARKIRVRNPEPSEWTLKGKDEKTMVHYQELDGTPIPPPQELDGNNVRYLDVGTKKLSFEETEGSPETRLSIRPNLGTKSEELGKKLDEFSFKEVDDEKTLYPGMEVGLDIRRSRSDGTDFSVPSNSSSSGVPELRLPTDEKIFELSEDERAIFAGLES</sequence>
<dbReference type="InterPro" id="IPR001849">
    <property type="entry name" value="PH_domain"/>
</dbReference>
<name>A0A194WVV9_MOLSC</name>
<accession>A0A194WVV9</accession>